<name>A0ABW4EYJ3_9PSEU</name>
<dbReference type="PANTHER" id="PTHR43098:SF3">
    <property type="entry name" value="L-ORNITHINE N(5)-MONOOXYGENASE-RELATED"/>
    <property type="match status" value="1"/>
</dbReference>
<dbReference type="RefSeq" id="WP_344722504.1">
    <property type="nucleotide sequence ID" value="NZ_BAAAUS010000013.1"/>
</dbReference>
<evidence type="ECO:0000256" key="1">
    <source>
        <dbReference type="ARBA" id="ARBA00001974"/>
    </source>
</evidence>
<keyword evidence="9" id="KW-1185">Reference proteome</keyword>
<evidence type="ECO:0000256" key="7">
    <source>
        <dbReference type="ARBA" id="ARBA00023033"/>
    </source>
</evidence>
<gene>
    <name evidence="8" type="ORF">ACFSJD_21280</name>
</gene>
<proteinExistence type="inferred from homology"/>
<dbReference type="InterPro" id="IPR036188">
    <property type="entry name" value="FAD/NAD-bd_sf"/>
</dbReference>
<comment type="cofactor">
    <cofactor evidence="1">
        <name>FAD</name>
        <dbReference type="ChEBI" id="CHEBI:57692"/>
    </cofactor>
</comment>
<dbReference type="EMBL" id="JBHUCO010000023">
    <property type="protein sequence ID" value="MFD1520042.1"/>
    <property type="molecule type" value="Genomic_DNA"/>
</dbReference>
<keyword evidence="5" id="KW-0521">NADP</keyword>
<comment type="similarity">
    <text evidence="2">Belongs to the FAD-binding monooxygenase family.</text>
</comment>
<dbReference type="EC" id="1.14.13.-" evidence="8"/>
<evidence type="ECO:0000256" key="3">
    <source>
        <dbReference type="ARBA" id="ARBA00022630"/>
    </source>
</evidence>
<protein>
    <submittedName>
        <fullName evidence="8">Flavin-containing monooxygenase</fullName>
        <ecNumber evidence="8">1.14.13.-</ecNumber>
    </submittedName>
</protein>
<dbReference type="GO" id="GO:0004497">
    <property type="term" value="F:monooxygenase activity"/>
    <property type="evidence" value="ECO:0007669"/>
    <property type="project" value="UniProtKB-KW"/>
</dbReference>
<dbReference type="PRINTS" id="PR00411">
    <property type="entry name" value="PNDRDTASEI"/>
</dbReference>
<keyword evidence="6 8" id="KW-0560">Oxidoreductase</keyword>
<evidence type="ECO:0000256" key="6">
    <source>
        <dbReference type="ARBA" id="ARBA00023002"/>
    </source>
</evidence>
<accession>A0ABW4EYJ3</accession>
<dbReference type="Gene3D" id="3.50.50.60">
    <property type="entry name" value="FAD/NAD(P)-binding domain"/>
    <property type="match status" value="2"/>
</dbReference>
<reference evidence="9" key="1">
    <citation type="journal article" date="2019" name="Int. J. Syst. Evol. Microbiol.">
        <title>The Global Catalogue of Microorganisms (GCM) 10K type strain sequencing project: providing services to taxonomists for standard genome sequencing and annotation.</title>
        <authorList>
            <consortium name="The Broad Institute Genomics Platform"/>
            <consortium name="The Broad Institute Genome Sequencing Center for Infectious Disease"/>
            <person name="Wu L."/>
            <person name="Ma J."/>
        </authorList>
    </citation>
    <scope>NUCLEOTIDE SEQUENCE [LARGE SCALE GENOMIC DNA]</scope>
    <source>
        <strain evidence="9">CCM 7043</strain>
    </source>
</reference>
<dbReference type="PANTHER" id="PTHR43098">
    <property type="entry name" value="L-ORNITHINE N(5)-MONOOXYGENASE-RELATED"/>
    <property type="match status" value="1"/>
</dbReference>
<keyword evidence="7 8" id="KW-0503">Monooxygenase</keyword>
<evidence type="ECO:0000256" key="4">
    <source>
        <dbReference type="ARBA" id="ARBA00022827"/>
    </source>
</evidence>
<dbReference type="Proteomes" id="UP001597114">
    <property type="component" value="Unassembled WGS sequence"/>
</dbReference>
<comment type="caution">
    <text evidence="8">The sequence shown here is derived from an EMBL/GenBank/DDBJ whole genome shotgun (WGS) entry which is preliminary data.</text>
</comment>
<organism evidence="8 9">
    <name type="scientific">Pseudonocardia yunnanensis</name>
    <dbReference type="NCBI Taxonomy" id="58107"/>
    <lineage>
        <taxon>Bacteria</taxon>
        <taxon>Bacillati</taxon>
        <taxon>Actinomycetota</taxon>
        <taxon>Actinomycetes</taxon>
        <taxon>Pseudonocardiales</taxon>
        <taxon>Pseudonocardiaceae</taxon>
        <taxon>Pseudonocardia</taxon>
    </lineage>
</organism>
<sequence>MTSDRMEVPVAGRAMSRPSSPDVVVVGAGLAGLYQMHRLRRLGLSYRVFEAGSGIGGTWFWNRYPGARCDVESLQYSYSFSEELEQEWKWTERYPTQPEILRYIEHVAQRYDLHRDVELDTRVTSAVWDGERWAITTDRPETVSARYVIYATGCLSQPREIDIPGLDNFRGNVWSTARWPHDDVDFTGRRVAVIGTGSSGVQLIPVIAQQAAELTVFQRTANYIIPARNAPLSPQAQQEHKANYPTHRRLARESPAGLLGVQGQTSALDATAEERRQAFEQAWSTGGLTALRADYHDLSLDPAANRTVSDFLRDKIRSIVCDPETAEALAPSDHPFGTKRPCLDTGYFQTYNLDHVRLVDLRTTPITTITTHGIQTTDQHIEIDDLVLATGFDAMTGALLAIDIRGRHGLRLADAWADGPTTYLGLQIAGFPNMFTITGPGSPSVLSNMIVSIEQHVDWISDCLTHLNGQVIEASPHAQQRWVAHVAETADQTLMNHANSWYVGANIPGKPRVVMPYVGGVGRYRAICDKVAAAGYEGFVLTPPE</sequence>
<evidence type="ECO:0000256" key="2">
    <source>
        <dbReference type="ARBA" id="ARBA00010139"/>
    </source>
</evidence>
<evidence type="ECO:0000313" key="8">
    <source>
        <dbReference type="EMBL" id="MFD1520042.1"/>
    </source>
</evidence>
<keyword evidence="3" id="KW-0285">Flavoprotein</keyword>
<evidence type="ECO:0000256" key="5">
    <source>
        <dbReference type="ARBA" id="ARBA00022857"/>
    </source>
</evidence>
<dbReference type="SUPFAM" id="SSF51905">
    <property type="entry name" value="FAD/NAD(P)-binding domain"/>
    <property type="match status" value="2"/>
</dbReference>
<dbReference type="InterPro" id="IPR050775">
    <property type="entry name" value="FAD-binding_Monooxygenases"/>
</dbReference>
<dbReference type="Pfam" id="PF13738">
    <property type="entry name" value="Pyr_redox_3"/>
    <property type="match status" value="1"/>
</dbReference>
<evidence type="ECO:0000313" key="9">
    <source>
        <dbReference type="Proteomes" id="UP001597114"/>
    </source>
</evidence>
<keyword evidence="4" id="KW-0274">FAD</keyword>